<dbReference type="EMBL" id="JADFFL010000010">
    <property type="protein sequence ID" value="MBE9664240.1"/>
    <property type="molecule type" value="Genomic_DNA"/>
</dbReference>
<protein>
    <submittedName>
        <fullName evidence="1">Uncharacterized protein</fullName>
    </submittedName>
</protein>
<dbReference type="RefSeq" id="WP_194113484.1">
    <property type="nucleotide sequence ID" value="NZ_JADFFL010000010.1"/>
</dbReference>
<gene>
    <name evidence="1" type="ORF">IRJ16_20335</name>
</gene>
<dbReference type="Proteomes" id="UP000622475">
    <property type="component" value="Unassembled WGS sequence"/>
</dbReference>
<evidence type="ECO:0000313" key="1">
    <source>
        <dbReference type="EMBL" id="MBE9664240.1"/>
    </source>
</evidence>
<name>A0A929L0Y9_9SPHI</name>
<comment type="caution">
    <text evidence="1">The sequence shown here is derived from an EMBL/GenBank/DDBJ whole genome shotgun (WGS) entry which is preliminary data.</text>
</comment>
<reference evidence="1" key="1">
    <citation type="submission" date="2020-10" db="EMBL/GenBank/DDBJ databases">
        <title>Mucilaginibacter mali sp. nov., isolated from rhizosphere soil of apple orchard.</title>
        <authorList>
            <person name="Lee J.-S."/>
            <person name="Kim H.S."/>
            <person name="Kim J.-S."/>
        </authorList>
    </citation>
    <scope>NUCLEOTIDE SEQUENCE</scope>
    <source>
        <strain evidence="1">KCTC 22746</strain>
    </source>
</reference>
<proteinExistence type="predicted"/>
<organism evidence="1 2">
    <name type="scientific">Mucilaginibacter myungsuensis</name>
    <dbReference type="NCBI Taxonomy" id="649104"/>
    <lineage>
        <taxon>Bacteria</taxon>
        <taxon>Pseudomonadati</taxon>
        <taxon>Bacteroidota</taxon>
        <taxon>Sphingobacteriia</taxon>
        <taxon>Sphingobacteriales</taxon>
        <taxon>Sphingobacteriaceae</taxon>
        <taxon>Mucilaginibacter</taxon>
    </lineage>
</organism>
<keyword evidence="2" id="KW-1185">Reference proteome</keyword>
<dbReference type="AlphaFoldDB" id="A0A929L0Y9"/>
<evidence type="ECO:0000313" key="2">
    <source>
        <dbReference type="Proteomes" id="UP000622475"/>
    </source>
</evidence>
<accession>A0A929L0Y9</accession>
<sequence>MDETSTQTINVTTNPSTVKESDVLELLDADELVFYHAIRTDLDTLQRVPQQQTIDNILNFSKGLR</sequence>